<organism evidence="1 2">
    <name type="scientific">Vigna unguiculata</name>
    <name type="common">Cowpea</name>
    <dbReference type="NCBI Taxonomy" id="3917"/>
    <lineage>
        <taxon>Eukaryota</taxon>
        <taxon>Viridiplantae</taxon>
        <taxon>Streptophyta</taxon>
        <taxon>Embryophyta</taxon>
        <taxon>Tracheophyta</taxon>
        <taxon>Spermatophyta</taxon>
        <taxon>Magnoliopsida</taxon>
        <taxon>eudicotyledons</taxon>
        <taxon>Gunneridae</taxon>
        <taxon>Pentapetalae</taxon>
        <taxon>rosids</taxon>
        <taxon>fabids</taxon>
        <taxon>Fabales</taxon>
        <taxon>Fabaceae</taxon>
        <taxon>Papilionoideae</taxon>
        <taxon>50 kb inversion clade</taxon>
        <taxon>NPAAA clade</taxon>
        <taxon>indigoferoid/millettioid clade</taxon>
        <taxon>Phaseoleae</taxon>
        <taxon>Vigna</taxon>
    </lineage>
</organism>
<evidence type="ECO:0000313" key="2">
    <source>
        <dbReference type="Proteomes" id="UP000501690"/>
    </source>
</evidence>
<gene>
    <name evidence="1" type="ORF">DEO72_LG7g1867</name>
</gene>
<sequence length="84" mass="9523">MLKDNGIQKVKLFDADESTMSALAGTEIEVMVVIPNIQLVERNDYGSGLRKKSRVTTSMGVLMSINYFNCYYFKSIVLCNLYRS</sequence>
<dbReference type="EMBL" id="CP039351">
    <property type="protein sequence ID" value="QCE00577.1"/>
    <property type="molecule type" value="Genomic_DNA"/>
</dbReference>
<dbReference type="GO" id="GO:0016787">
    <property type="term" value="F:hydrolase activity"/>
    <property type="evidence" value="ECO:0007669"/>
    <property type="project" value="UniProtKB-KW"/>
</dbReference>
<keyword evidence="2" id="KW-1185">Reference proteome</keyword>
<reference evidence="1 2" key="1">
    <citation type="submission" date="2019-04" db="EMBL/GenBank/DDBJ databases">
        <title>An improved genome assembly and genetic linkage map for asparagus bean, Vigna unguiculata ssp. sesquipedialis.</title>
        <authorList>
            <person name="Xia Q."/>
            <person name="Zhang R."/>
            <person name="Dong Y."/>
        </authorList>
    </citation>
    <scope>NUCLEOTIDE SEQUENCE [LARGE SCALE GENOMIC DNA]</scope>
    <source>
        <tissue evidence="1">Leaf</tissue>
    </source>
</reference>
<name>A0A4D6MKP5_VIGUN</name>
<accession>A0A4D6MKP5</accession>
<keyword evidence="1" id="KW-0378">Hydrolase</keyword>
<dbReference type="Gene3D" id="3.20.20.80">
    <property type="entry name" value="Glycosidases"/>
    <property type="match status" value="1"/>
</dbReference>
<dbReference type="Proteomes" id="UP000501690">
    <property type="component" value="Linkage Group LG7"/>
</dbReference>
<protein>
    <submittedName>
        <fullName evidence="1">Glycoside hydrolase</fullName>
    </submittedName>
</protein>
<dbReference type="AlphaFoldDB" id="A0A4D6MKP5"/>
<evidence type="ECO:0000313" key="1">
    <source>
        <dbReference type="EMBL" id="QCE00577.1"/>
    </source>
</evidence>
<proteinExistence type="predicted"/>